<keyword evidence="2" id="KW-0808">Transferase</keyword>
<organism evidence="2 3">
    <name type="scientific">Azospirillum oryzae</name>
    <dbReference type="NCBI Taxonomy" id="286727"/>
    <lineage>
        <taxon>Bacteria</taxon>
        <taxon>Pseudomonadati</taxon>
        <taxon>Pseudomonadota</taxon>
        <taxon>Alphaproteobacteria</taxon>
        <taxon>Rhodospirillales</taxon>
        <taxon>Azospirillaceae</taxon>
        <taxon>Azospirillum</taxon>
    </lineage>
</organism>
<evidence type="ECO:0000259" key="1">
    <source>
        <dbReference type="Pfam" id="PF05050"/>
    </source>
</evidence>
<evidence type="ECO:0000313" key="3">
    <source>
        <dbReference type="Proteomes" id="UP000192936"/>
    </source>
</evidence>
<feature type="domain" description="Methyltransferase FkbM" evidence="1">
    <location>
        <begin position="131"/>
        <end position="199"/>
    </location>
</feature>
<dbReference type="Gene3D" id="3.40.50.150">
    <property type="entry name" value="Vaccinia Virus protein VP39"/>
    <property type="match status" value="1"/>
</dbReference>
<dbReference type="PANTHER" id="PTHR34203">
    <property type="entry name" value="METHYLTRANSFERASE, FKBM FAMILY PROTEIN"/>
    <property type="match status" value="1"/>
</dbReference>
<dbReference type="STRING" id="286727.SAMN02982917_2203"/>
<dbReference type="Pfam" id="PF05050">
    <property type="entry name" value="Methyltransf_21"/>
    <property type="match status" value="2"/>
</dbReference>
<dbReference type="NCBIfam" id="TIGR01444">
    <property type="entry name" value="fkbM_fam"/>
    <property type="match status" value="1"/>
</dbReference>
<dbReference type="RefSeq" id="WP_085085137.1">
    <property type="nucleotide sequence ID" value="NZ_FXAK01000004.1"/>
</dbReference>
<reference evidence="2 3" key="1">
    <citation type="submission" date="2017-04" db="EMBL/GenBank/DDBJ databases">
        <authorList>
            <person name="Afonso C.L."/>
            <person name="Miller P.J."/>
            <person name="Scott M.A."/>
            <person name="Spackman E."/>
            <person name="Goraichik I."/>
            <person name="Dimitrov K.M."/>
            <person name="Suarez D.L."/>
            <person name="Swayne D.E."/>
        </authorList>
    </citation>
    <scope>NUCLEOTIDE SEQUENCE [LARGE SCALE GENOMIC DNA]</scope>
    <source>
        <strain evidence="2 3">A2P</strain>
    </source>
</reference>
<dbReference type="InterPro" id="IPR006342">
    <property type="entry name" value="FkbM_mtfrase"/>
</dbReference>
<dbReference type="GO" id="GO:0032259">
    <property type="term" value="P:methylation"/>
    <property type="evidence" value="ECO:0007669"/>
    <property type="project" value="UniProtKB-KW"/>
</dbReference>
<dbReference type="SUPFAM" id="SSF53335">
    <property type="entry name" value="S-adenosyl-L-methionine-dependent methyltransferases"/>
    <property type="match status" value="1"/>
</dbReference>
<protein>
    <submittedName>
        <fullName evidence="2">Methyltransferase, FkbM family</fullName>
    </submittedName>
</protein>
<dbReference type="InterPro" id="IPR029063">
    <property type="entry name" value="SAM-dependent_MTases_sf"/>
</dbReference>
<dbReference type="OrthoDB" id="9814604at2"/>
<proteinExistence type="predicted"/>
<name>A0A1X7EZJ4_9PROT</name>
<dbReference type="AlphaFoldDB" id="A0A1X7EZJ4"/>
<accession>A0A1X7EZJ4</accession>
<dbReference type="PANTHER" id="PTHR34203:SF15">
    <property type="entry name" value="SLL1173 PROTEIN"/>
    <property type="match status" value="1"/>
</dbReference>
<gene>
    <name evidence="2" type="ORF">SAMN02982917_2203</name>
</gene>
<feature type="domain" description="Methyltransferase FkbM" evidence="1">
    <location>
        <begin position="51"/>
        <end position="98"/>
    </location>
</feature>
<sequence length="222" mass="24519">MAIKQTSFGGWVIEGDTHISKWAEERGRIDSDGYLLPHIISLIKTGDVVIDVGANIGDHTIAYLEAVGDEGTVYAFEPQPEAYECLIRNCGDRPTFFCAAALDQRKEVSINLLDNRGASFIVEGSGGISGFPIDDLEIDKVDLIKIDVEGAELKVLSGASRTISRCKPKIVIEINRGHLSRFECSPEIIFDWLDKFGYKWCPIHEDTDVVCSPQFDVLATPK</sequence>
<dbReference type="GO" id="GO:0008168">
    <property type="term" value="F:methyltransferase activity"/>
    <property type="evidence" value="ECO:0007669"/>
    <property type="project" value="UniProtKB-KW"/>
</dbReference>
<keyword evidence="2" id="KW-0489">Methyltransferase</keyword>
<evidence type="ECO:0000313" key="2">
    <source>
        <dbReference type="EMBL" id="SMF43156.1"/>
    </source>
</evidence>
<dbReference type="InterPro" id="IPR052514">
    <property type="entry name" value="SAM-dependent_MTase"/>
</dbReference>
<dbReference type="Proteomes" id="UP000192936">
    <property type="component" value="Unassembled WGS sequence"/>
</dbReference>
<dbReference type="EMBL" id="FXAK01000004">
    <property type="protein sequence ID" value="SMF43156.1"/>
    <property type="molecule type" value="Genomic_DNA"/>
</dbReference>